<evidence type="ECO:0000256" key="8">
    <source>
        <dbReference type="ARBA" id="ARBA00023170"/>
    </source>
</evidence>
<reference evidence="11" key="1">
    <citation type="submission" date="2021-12" db="EMBL/GenBank/DDBJ databases">
        <authorList>
            <person name="King R."/>
        </authorList>
    </citation>
    <scope>NUCLEOTIDE SEQUENCE</scope>
</reference>
<keyword evidence="5" id="KW-0552">Olfaction</keyword>
<keyword evidence="2" id="KW-1003">Cell membrane</keyword>
<evidence type="ECO:0000256" key="6">
    <source>
        <dbReference type="ARBA" id="ARBA00022989"/>
    </source>
</evidence>
<dbReference type="GO" id="GO:0005549">
    <property type="term" value="F:odorant binding"/>
    <property type="evidence" value="ECO:0007669"/>
    <property type="project" value="InterPro"/>
</dbReference>
<evidence type="ECO:0000256" key="1">
    <source>
        <dbReference type="ARBA" id="ARBA00004651"/>
    </source>
</evidence>
<feature type="transmembrane region" description="Helical" evidence="10">
    <location>
        <begin position="144"/>
        <end position="168"/>
    </location>
</feature>
<dbReference type="GO" id="GO:0004984">
    <property type="term" value="F:olfactory receptor activity"/>
    <property type="evidence" value="ECO:0007669"/>
    <property type="project" value="InterPro"/>
</dbReference>
<dbReference type="OrthoDB" id="6597368at2759"/>
<dbReference type="PANTHER" id="PTHR21137">
    <property type="entry name" value="ODORANT RECEPTOR"/>
    <property type="match status" value="1"/>
</dbReference>
<feature type="transmembrane region" description="Helical" evidence="10">
    <location>
        <begin position="80"/>
        <end position="101"/>
    </location>
</feature>
<dbReference type="Pfam" id="PF02949">
    <property type="entry name" value="7tm_6"/>
    <property type="match status" value="1"/>
</dbReference>
<proteinExistence type="predicted"/>
<dbReference type="AlphaFoldDB" id="A0A9P0B9N6"/>
<keyword evidence="12" id="KW-1185">Reference proteome</keyword>
<evidence type="ECO:0000256" key="4">
    <source>
        <dbReference type="ARBA" id="ARBA00022692"/>
    </source>
</evidence>
<keyword evidence="9" id="KW-0807">Transducer</keyword>
<evidence type="ECO:0000256" key="7">
    <source>
        <dbReference type="ARBA" id="ARBA00023136"/>
    </source>
</evidence>
<keyword evidence="8" id="KW-0675">Receptor</keyword>
<evidence type="ECO:0000256" key="2">
    <source>
        <dbReference type="ARBA" id="ARBA00022475"/>
    </source>
</evidence>
<dbReference type="GO" id="GO:0005886">
    <property type="term" value="C:plasma membrane"/>
    <property type="evidence" value="ECO:0007669"/>
    <property type="project" value="UniProtKB-SubCell"/>
</dbReference>
<evidence type="ECO:0000256" key="5">
    <source>
        <dbReference type="ARBA" id="ARBA00022725"/>
    </source>
</evidence>
<evidence type="ECO:0000256" key="3">
    <source>
        <dbReference type="ARBA" id="ARBA00022606"/>
    </source>
</evidence>
<keyword evidence="6 10" id="KW-1133">Transmembrane helix</keyword>
<evidence type="ECO:0000256" key="10">
    <source>
        <dbReference type="SAM" id="Phobius"/>
    </source>
</evidence>
<dbReference type="InterPro" id="IPR004117">
    <property type="entry name" value="7tm6_olfct_rcpt"/>
</dbReference>
<name>A0A9P0B9N6_BRAAE</name>
<sequence length="336" mass="39487">MLRNMHQNNGFQSKSDFFFFNRWILKIAGLWLPENKTWYVQLIYKIYALTIFISIYCFFVMTQFISLLDTYSDLNDLIKNLSFCLTDLLTSGKVVFWYFNIRKLQSIIQRLDDDLLKYERCEDFDPEEVFYNYKMIGVKATGTFMGLGILTYFASVVPPILSALKVLITNGEFEPQPLIYYAWTPFNYDTPKMYLIAIIYQGICMMSKLYNIVGLDTFIMNLMNFIAYHFTLIQQAFLTITERKLQRRVYLKNLTPEEHKIMDKEMKEMCKLVQKILGPINCPCKQFKDSMILTLLILKKPIYFTIGNFGALTLSTFVNIAKTSYSFCALIQQKSE</sequence>
<feature type="transmembrane region" description="Helical" evidence="10">
    <location>
        <begin position="46"/>
        <end position="68"/>
    </location>
</feature>
<protein>
    <recommendedName>
        <fullName evidence="13">Odorant receptor</fullName>
    </recommendedName>
</protein>
<feature type="transmembrane region" description="Helical" evidence="10">
    <location>
        <begin position="193"/>
        <end position="213"/>
    </location>
</feature>
<organism evidence="11 12">
    <name type="scientific">Brassicogethes aeneus</name>
    <name type="common">Rape pollen beetle</name>
    <name type="synonym">Meligethes aeneus</name>
    <dbReference type="NCBI Taxonomy" id="1431903"/>
    <lineage>
        <taxon>Eukaryota</taxon>
        <taxon>Metazoa</taxon>
        <taxon>Ecdysozoa</taxon>
        <taxon>Arthropoda</taxon>
        <taxon>Hexapoda</taxon>
        <taxon>Insecta</taxon>
        <taxon>Pterygota</taxon>
        <taxon>Neoptera</taxon>
        <taxon>Endopterygota</taxon>
        <taxon>Coleoptera</taxon>
        <taxon>Polyphaga</taxon>
        <taxon>Cucujiformia</taxon>
        <taxon>Nitidulidae</taxon>
        <taxon>Meligethinae</taxon>
        <taxon>Brassicogethes</taxon>
    </lineage>
</organism>
<dbReference type="EMBL" id="OV121137">
    <property type="protein sequence ID" value="CAH0559575.1"/>
    <property type="molecule type" value="Genomic_DNA"/>
</dbReference>
<keyword evidence="3" id="KW-0716">Sensory transduction</keyword>
<dbReference type="Proteomes" id="UP001154078">
    <property type="component" value="Chromosome 6"/>
</dbReference>
<evidence type="ECO:0000313" key="11">
    <source>
        <dbReference type="EMBL" id="CAH0559575.1"/>
    </source>
</evidence>
<dbReference type="PANTHER" id="PTHR21137:SF35">
    <property type="entry name" value="ODORANT RECEPTOR 19A-RELATED"/>
    <property type="match status" value="1"/>
</dbReference>
<accession>A0A9P0B9N6</accession>
<gene>
    <name evidence="11" type="ORF">MELIAE_LOCUS9640</name>
</gene>
<evidence type="ECO:0000256" key="9">
    <source>
        <dbReference type="ARBA" id="ARBA00023224"/>
    </source>
</evidence>
<keyword evidence="4 10" id="KW-0812">Transmembrane</keyword>
<comment type="subcellular location">
    <subcellularLocation>
        <location evidence="1">Cell membrane</location>
        <topology evidence="1">Multi-pass membrane protein</topology>
    </subcellularLocation>
</comment>
<evidence type="ECO:0000313" key="12">
    <source>
        <dbReference type="Proteomes" id="UP001154078"/>
    </source>
</evidence>
<keyword evidence="7 10" id="KW-0472">Membrane</keyword>
<evidence type="ECO:0008006" key="13">
    <source>
        <dbReference type="Google" id="ProtNLM"/>
    </source>
</evidence>
<dbReference type="GO" id="GO:0007165">
    <property type="term" value="P:signal transduction"/>
    <property type="evidence" value="ECO:0007669"/>
    <property type="project" value="UniProtKB-KW"/>
</dbReference>